<dbReference type="SUPFAM" id="SSF55347">
    <property type="entry name" value="Glyceraldehyde-3-phosphate dehydrogenase-like, C-terminal domain"/>
    <property type="match status" value="1"/>
</dbReference>
<dbReference type="AlphaFoldDB" id="A0A0M6YKR8"/>
<organism evidence="8 9">
    <name type="scientific">Jannaschia donghaensis</name>
    <dbReference type="NCBI Taxonomy" id="420998"/>
    <lineage>
        <taxon>Bacteria</taxon>
        <taxon>Pseudomonadati</taxon>
        <taxon>Pseudomonadota</taxon>
        <taxon>Alphaproteobacteria</taxon>
        <taxon>Rhodobacterales</taxon>
        <taxon>Roseobacteraceae</taxon>
        <taxon>Jannaschia</taxon>
    </lineage>
</organism>
<dbReference type="SMART" id="SM00859">
    <property type="entry name" value="Semialdhyde_dh"/>
    <property type="match status" value="1"/>
</dbReference>
<reference evidence="8 9" key="1">
    <citation type="submission" date="2015-07" db="EMBL/GenBank/DDBJ databases">
        <authorList>
            <person name="Noorani M."/>
        </authorList>
    </citation>
    <scope>NUCLEOTIDE SEQUENCE [LARGE SCALE GENOMIC DNA]</scope>
    <source>
        <strain evidence="8 9">CECT 7802</strain>
    </source>
</reference>
<comment type="function">
    <text evidence="6">Catalyzes the NADPH-dependent reduction of N-acetyl-5-glutamyl phosphate to yield N-acetyl-L-glutamate 5-semialdehyde.</text>
</comment>
<dbReference type="Proteomes" id="UP000049222">
    <property type="component" value="Unassembled WGS sequence"/>
</dbReference>
<accession>A0A0M6YKR8</accession>
<dbReference type="InterPro" id="IPR050085">
    <property type="entry name" value="AGPR"/>
</dbReference>
<dbReference type="GO" id="GO:0006526">
    <property type="term" value="P:L-arginine biosynthetic process"/>
    <property type="evidence" value="ECO:0007669"/>
    <property type="project" value="UniProtKB-UniRule"/>
</dbReference>
<keyword evidence="9" id="KW-1185">Reference proteome</keyword>
<dbReference type="CDD" id="cd23935">
    <property type="entry name" value="AGPR_2_C"/>
    <property type="match status" value="1"/>
</dbReference>
<dbReference type="InterPro" id="IPR058924">
    <property type="entry name" value="AGPR_dimerisation_dom"/>
</dbReference>
<evidence type="ECO:0000256" key="3">
    <source>
        <dbReference type="ARBA" id="ARBA00022605"/>
    </source>
</evidence>
<evidence type="ECO:0000256" key="1">
    <source>
        <dbReference type="ARBA" id="ARBA00022490"/>
    </source>
</evidence>
<dbReference type="EC" id="1.2.1.38" evidence="6"/>
<name>A0A0M6YKR8_9RHOB</name>
<dbReference type="InterPro" id="IPR000534">
    <property type="entry name" value="Semialdehyde_DH_NAD-bd"/>
</dbReference>
<dbReference type="InterPro" id="IPR036291">
    <property type="entry name" value="NAD(P)-bd_dom_sf"/>
</dbReference>
<evidence type="ECO:0000256" key="5">
    <source>
        <dbReference type="ARBA" id="ARBA00023002"/>
    </source>
</evidence>
<comment type="similarity">
    <text evidence="6">Belongs to the NAGSA dehydrogenase family. Type 2 subfamily.</text>
</comment>
<dbReference type="OrthoDB" id="9801289at2"/>
<dbReference type="Pfam" id="PF22698">
    <property type="entry name" value="Semialdhyde_dhC_1"/>
    <property type="match status" value="1"/>
</dbReference>
<comment type="catalytic activity">
    <reaction evidence="6">
        <text>N-acetyl-L-glutamate 5-semialdehyde + phosphate + NADP(+) = N-acetyl-L-glutamyl 5-phosphate + NADPH + H(+)</text>
        <dbReference type="Rhea" id="RHEA:21588"/>
        <dbReference type="ChEBI" id="CHEBI:15378"/>
        <dbReference type="ChEBI" id="CHEBI:29123"/>
        <dbReference type="ChEBI" id="CHEBI:43474"/>
        <dbReference type="ChEBI" id="CHEBI:57783"/>
        <dbReference type="ChEBI" id="CHEBI:57936"/>
        <dbReference type="ChEBI" id="CHEBI:58349"/>
        <dbReference type="EC" id="1.2.1.38"/>
    </reaction>
</comment>
<dbReference type="PANTHER" id="PTHR32338">
    <property type="entry name" value="N-ACETYL-GAMMA-GLUTAMYL-PHOSPHATE REDUCTASE, CHLOROPLASTIC-RELATED-RELATED"/>
    <property type="match status" value="1"/>
</dbReference>
<dbReference type="Pfam" id="PF01118">
    <property type="entry name" value="Semialdhyde_dh"/>
    <property type="match status" value="1"/>
</dbReference>
<dbReference type="PANTHER" id="PTHR32338:SF10">
    <property type="entry name" value="N-ACETYL-GAMMA-GLUTAMYL-PHOSPHATE REDUCTASE, CHLOROPLASTIC-RELATED"/>
    <property type="match status" value="1"/>
</dbReference>
<sequence>MTTSVFIDGEAGTTGLQIRERLLARDDIHLISIDPDLRKDTAARTDAFAQADVAILCLPDDAARAAVKIAGDTRIIDASTAHRIADGWIYGMPELPGQRDRIRDARRVANVGCYATGSIAMLRPLTDAGIVPADAGVTLTGVSGYTGGGKSMIADYDTGTAPDLFLYAVRQDHKHVPEIMRYGGLTRKPLFQPMVANFAQGMAVQLHLHADLLPGGIAGHARIEAALRDFYAGDPFVSVVQPGERVDPQSLRDTNRMELSVQGDGAGRVTVIAILDNLGKGASGTAVQNLNVMIGAKETAGLT</sequence>
<protein>
    <recommendedName>
        <fullName evidence="6">N-acetyl-gamma-glutamyl-phosphate reductase</fullName>
        <shortName evidence="6">AGPR</shortName>
        <ecNumber evidence="6">1.2.1.38</ecNumber>
    </recommendedName>
    <alternativeName>
        <fullName evidence="6">N-acetyl-glutamate semialdehyde dehydrogenase</fullName>
        <shortName evidence="6">NAGSA dehydrogenase</shortName>
    </alternativeName>
</protein>
<gene>
    <name evidence="6 8" type="primary">argC</name>
    <name evidence="8" type="ORF">JDO7802_02433</name>
</gene>
<keyword evidence="5 6" id="KW-0560">Oxidoreductase</keyword>
<keyword evidence="2 6" id="KW-0055">Arginine biosynthesis</keyword>
<dbReference type="NCBIfam" id="TIGR01851">
    <property type="entry name" value="argC_other"/>
    <property type="match status" value="1"/>
</dbReference>
<dbReference type="InterPro" id="IPR010136">
    <property type="entry name" value="AGPR_type-2"/>
</dbReference>
<dbReference type="EMBL" id="CXSU01000012">
    <property type="protein sequence ID" value="CTQ50409.1"/>
    <property type="molecule type" value="Genomic_DNA"/>
</dbReference>
<comment type="subcellular location">
    <subcellularLocation>
        <location evidence="6">Cytoplasm</location>
    </subcellularLocation>
</comment>
<feature type="domain" description="Semialdehyde dehydrogenase NAD-binding" evidence="7">
    <location>
        <begin position="4"/>
        <end position="105"/>
    </location>
</feature>
<dbReference type="HAMAP" id="MF_01110">
    <property type="entry name" value="ArgC_type2"/>
    <property type="match status" value="1"/>
</dbReference>
<dbReference type="UniPathway" id="UPA00068">
    <property type="reaction ID" value="UER00108"/>
</dbReference>
<keyword evidence="4 6" id="KW-0521">NADP</keyword>
<feature type="active site" evidence="6">
    <location>
        <position position="113"/>
    </location>
</feature>
<evidence type="ECO:0000313" key="8">
    <source>
        <dbReference type="EMBL" id="CTQ50409.1"/>
    </source>
</evidence>
<keyword evidence="1 6" id="KW-0963">Cytoplasm</keyword>
<evidence type="ECO:0000256" key="4">
    <source>
        <dbReference type="ARBA" id="ARBA00022857"/>
    </source>
</evidence>
<keyword evidence="3 6" id="KW-0028">Amino-acid biosynthesis</keyword>
<dbReference type="GO" id="GO:0051287">
    <property type="term" value="F:NAD binding"/>
    <property type="evidence" value="ECO:0007669"/>
    <property type="project" value="InterPro"/>
</dbReference>
<evidence type="ECO:0000313" key="9">
    <source>
        <dbReference type="Proteomes" id="UP000049222"/>
    </source>
</evidence>
<evidence type="ECO:0000259" key="7">
    <source>
        <dbReference type="SMART" id="SM00859"/>
    </source>
</evidence>
<dbReference type="Gene3D" id="3.30.360.10">
    <property type="entry name" value="Dihydrodipicolinate Reductase, domain 2"/>
    <property type="match status" value="1"/>
</dbReference>
<proteinExistence type="inferred from homology"/>
<dbReference type="SUPFAM" id="SSF51735">
    <property type="entry name" value="NAD(P)-binding Rossmann-fold domains"/>
    <property type="match status" value="1"/>
</dbReference>
<dbReference type="RefSeq" id="WP_055085897.1">
    <property type="nucleotide sequence ID" value="NZ_CXSU01000012.1"/>
</dbReference>
<dbReference type="GO" id="GO:0003942">
    <property type="term" value="F:N-acetyl-gamma-glutamyl-phosphate reductase activity"/>
    <property type="evidence" value="ECO:0007669"/>
    <property type="project" value="UniProtKB-UniRule"/>
</dbReference>
<evidence type="ECO:0000256" key="6">
    <source>
        <dbReference type="HAMAP-Rule" id="MF_01110"/>
    </source>
</evidence>
<dbReference type="STRING" id="420998.JDO7802_02433"/>
<comment type="pathway">
    <text evidence="6">Amino-acid biosynthesis; L-arginine biosynthesis; N(2)-acetyl-L-ornithine from L-glutamate: step 3/4.</text>
</comment>
<dbReference type="Gene3D" id="3.40.50.720">
    <property type="entry name" value="NAD(P)-binding Rossmann-like Domain"/>
    <property type="match status" value="1"/>
</dbReference>
<dbReference type="GO" id="GO:0005737">
    <property type="term" value="C:cytoplasm"/>
    <property type="evidence" value="ECO:0007669"/>
    <property type="project" value="UniProtKB-SubCell"/>
</dbReference>
<evidence type="ECO:0000256" key="2">
    <source>
        <dbReference type="ARBA" id="ARBA00022571"/>
    </source>
</evidence>